<dbReference type="AlphaFoldDB" id="A0A2H6KE34"/>
<protein>
    <submittedName>
        <fullName evidence="1">CMGC SRPK kinase, putative</fullName>
    </submittedName>
</protein>
<comment type="caution">
    <text evidence="1">The sequence shown here is derived from an EMBL/GenBank/DDBJ whole genome shotgun (WGS) entry which is preliminary data.</text>
</comment>
<organism evidence="1 2">
    <name type="scientific">Babesia ovata</name>
    <dbReference type="NCBI Taxonomy" id="189622"/>
    <lineage>
        <taxon>Eukaryota</taxon>
        <taxon>Sar</taxon>
        <taxon>Alveolata</taxon>
        <taxon>Apicomplexa</taxon>
        <taxon>Aconoidasida</taxon>
        <taxon>Piroplasmida</taxon>
        <taxon>Babesiidae</taxon>
        <taxon>Babesia</taxon>
    </lineage>
</organism>
<dbReference type="GeneID" id="39875028"/>
<gene>
    <name evidence="1" type="ORF">BOVATA_027510</name>
</gene>
<name>A0A2H6KE34_9APIC</name>
<proteinExistence type="predicted"/>
<dbReference type="AntiFam" id="ANF00237">
    <property type="entry name" value="Shadow ORF (opposite ahcY)"/>
</dbReference>
<keyword evidence="1" id="KW-0418">Kinase</keyword>
<keyword evidence="2" id="KW-1185">Reference proteome</keyword>
<dbReference type="OrthoDB" id="10573566at2759"/>
<dbReference type="RefSeq" id="XP_028867501.1">
    <property type="nucleotide sequence ID" value="XM_029011668.1"/>
</dbReference>
<dbReference type="Proteomes" id="UP000236319">
    <property type="component" value="Unassembled WGS sequence"/>
</dbReference>
<evidence type="ECO:0000313" key="1">
    <source>
        <dbReference type="EMBL" id="GBE61258.1"/>
    </source>
</evidence>
<dbReference type="GO" id="GO:0016301">
    <property type="term" value="F:kinase activity"/>
    <property type="evidence" value="ECO:0007669"/>
    <property type="project" value="UniProtKB-KW"/>
</dbReference>
<dbReference type="VEuPathDB" id="PiroplasmaDB:BOVATA_027510"/>
<evidence type="ECO:0000313" key="2">
    <source>
        <dbReference type="Proteomes" id="UP000236319"/>
    </source>
</evidence>
<sequence>MPRNLHCLAVGTDLGKPVDALAVLAVVPVPPELEQAQRLVGEGGRHDEGGVPVGTAKVVKTTVGEDDDTLSGVGESEVVGSGLDVDNFESWHLAEFRHLDLLVTLADVAEYGIVLHAPHVLNGDDVDATGAGDEDVSGFHDVLEEHDVVAVHGSLQGTDGVDLGDLDVGALSPEALGNTLANVTVADNDGGLATNEESISSVEEAVDARVPAAVDVVVLLLGDTVIGAHDWEEQSAFFPDVAEVRNAAGGLLRESSHLGGELLPEVALLHNQLVKQLNEALGVPVVLVEVGGVQ</sequence>
<dbReference type="EMBL" id="BDSA01000003">
    <property type="protein sequence ID" value="GBE61258.1"/>
    <property type="molecule type" value="Genomic_DNA"/>
</dbReference>
<keyword evidence="1" id="KW-0808">Transferase</keyword>
<accession>A0A2H6KE34</accession>
<reference evidence="1 2" key="1">
    <citation type="journal article" date="2017" name="BMC Genomics">
        <title>Whole-genome assembly of Babesia ovata and comparative genomics between closely related pathogens.</title>
        <authorList>
            <person name="Yamagishi J."/>
            <person name="Asada M."/>
            <person name="Hakimi H."/>
            <person name="Tanaka T.Q."/>
            <person name="Sugimoto C."/>
            <person name="Kawazu S."/>
        </authorList>
    </citation>
    <scope>NUCLEOTIDE SEQUENCE [LARGE SCALE GENOMIC DNA]</scope>
    <source>
        <strain evidence="1 2">Miyake</strain>
    </source>
</reference>